<proteinExistence type="predicted"/>
<feature type="transmembrane region" description="Helical" evidence="1">
    <location>
        <begin position="20"/>
        <end position="38"/>
    </location>
</feature>
<dbReference type="EMBL" id="JAEPWM010000002">
    <property type="protein sequence ID" value="MBK6005656.1"/>
    <property type="molecule type" value="Genomic_DNA"/>
</dbReference>
<comment type="caution">
    <text evidence="2">The sequence shown here is derived from an EMBL/GenBank/DDBJ whole genome shotgun (WGS) entry which is preliminary data.</text>
</comment>
<name>A0A934TRK7_9BURK</name>
<dbReference type="AlphaFoldDB" id="A0A934TRK7"/>
<accession>A0A934TRK7</accession>
<protein>
    <submittedName>
        <fullName evidence="2">Uncharacterized protein</fullName>
    </submittedName>
</protein>
<evidence type="ECO:0000256" key="1">
    <source>
        <dbReference type="SAM" id="Phobius"/>
    </source>
</evidence>
<keyword evidence="1" id="KW-0812">Transmembrane</keyword>
<keyword evidence="1" id="KW-1133">Transmembrane helix</keyword>
<keyword evidence="3" id="KW-1185">Reference proteome</keyword>
<reference evidence="2" key="2">
    <citation type="submission" date="2021-01" db="EMBL/GenBank/DDBJ databases">
        <authorList>
            <person name="Kang M."/>
        </authorList>
    </citation>
    <scope>NUCLEOTIDE SEQUENCE</scope>
    <source>
        <strain evidence="2">KACC 17527</strain>
    </source>
</reference>
<keyword evidence="1" id="KW-0472">Membrane</keyword>
<organism evidence="2 3">
    <name type="scientific">Ramlibacter ginsenosidimutans</name>
    <dbReference type="NCBI Taxonomy" id="502333"/>
    <lineage>
        <taxon>Bacteria</taxon>
        <taxon>Pseudomonadati</taxon>
        <taxon>Pseudomonadota</taxon>
        <taxon>Betaproteobacteria</taxon>
        <taxon>Burkholderiales</taxon>
        <taxon>Comamonadaceae</taxon>
        <taxon>Ramlibacter</taxon>
    </lineage>
</organism>
<dbReference type="Proteomes" id="UP000630528">
    <property type="component" value="Unassembled WGS sequence"/>
</dbReference>
<reference evidence="2" key="1">
    <citation type="journal article" date="2012" name="J. Microbiol. Biotechnol.">
        <title>Ramlibacter ginsenosidimutans sp. nov., with ginsenoside-converting activity.</title>
        <authorList>
            <person name="Wang L."/>
            <person name="An D.S."/>
            <person name="Kim S.G."/>
            <person name="Jin F.X."/>
            <person name="Kim S.C."/>
            <person name="Lee S.T."/>
            <person name="Im W.T."/>
        </authorList>
    </citation>
    <scope>NUCLEOTIDE SEQUENCE</scope>
    <source>
        <strain evidence="2">KACC 17527</strain>
    </source>
</reference>
<evidence type="ECO:0000313" key="3">
    <source>
        <dbReference type="Proteomes" id="UP000630528"/>
    </source>
</evidence>
<gene>
    <name evidence="2" type="ORF">JJB11_06080</name>
</gene>
<feature type="transmembrane region" description="Helical" evidence="1">
    <location>
        <begin position="44"/>
        <end position="62"/>
    </location>
</feature>
<sequence>MSEADGATIRTRRRTVRGPWEKHLTMALVLLAIAFSVYVFWSHLAGSALTAVALFVALKPLFRKARRVKDKAED</sequence>
<evidence type="ECO:0000313" key="2">
    <source>
        <dbReference type="EMBL" id="MBK6005656.1"/>
    </source>
</evidence>